<name>A0A6A0A5T4_HAELA</name>
<dbReference type="AlphaFoldDB" id="A0A6A0A5T4"/>
<dbReference type="Proteomes" id="UP000485058">
    <property type="component" value="Unassembled WGS sequence"/>
</dbReference>
<feature type="non-terminal residue" evidence="1">
    <location>
        <position position="1"/>
    </location>
</feature>
<evidence type="ECO:0000313" key="1">
    <source>
        <dbReference type="EMBL" id="GFH27868.1"/>
    </source>
</evidence>
<protein>
    <submittedName>
        <fullName evidence="1">Uncharacterized protein</fullName>
    </submittedName>
</protein>
<gene>
    <name evidence="1" type="ORF">HaLaN_26254</name>
</gene>
<organism evidence="1 2">
    <name type="scientific">Haematococcus lacustris</name>
    <name type="common">Green alga</name>
    <name type="synonym">Haematococcus pluvialis</name>
    <dbReference type="NCBI Taxonomy" id="44745"/>
    <lineage>
        <taxon>Eukaryota</taxon>
        <taxon>Viridiplantae</taxon>
        <taxon>Chlorophyta</taxon>
        <taxon>core chlorophytes</taxon>
        <taxon>Chlorophyceae</taxon>
        <taxon>CS clade</taxon>
        <taxon>Chlamydomonadales</taxon>
        <taxon>Haematococcaceae</taxon>
        <taxon>Haematococcus</taxon>
    </lineage>
</organism>
<dbReference type="EMBL" id="BLLF01003653">
    <property type="protein sequence ID" value="GFH27868.1"/>
    <property type="molecule type" value="Genomic_DNA"/>
</dbReference>
<reference evidence="1 2" key="1">
    <citation type="submission" date="2020-02" db="EMBL/GenBank/DDBJ databases">
        <title>Draft genome sequence of Haematococcus lacustris strain NIES-144.</title>
        <authorList>
            <person name="Morimoto D."/>
            <person name="Nakagawa S."/>
            <person name="Yoshida T."/>
            <person name="Sawayama S."/>
        </authorList>
    </citation>
    <scope>NUCLEOTIDE SEQUENCE [LARGE SCALE GENOMIC DNA]</scope>
    <source>
        <strain evidence="1 2">NIES-144</strain>
    </source>
</reference>
<evidence type="ECO:0000313" key="2">
    <source>
        <dbReference type="Proteomes" id="UP000485058"/>
    </source>
</evidence>
<comment type="caution">
    <text evidence="1">The sequence shown here is derived from an EMBL/GenBank/DDBJ whole genome shotgun (WGS) entry which is preliminary data.</text>
</comment>
<sequence length="155" mass="16839">MRRVLEPRSTQQCCCVLARIKTLSQDGGVTATADCCQAMVDKKRGVKAKCANALKASEQQVQDLQRSELQRKEQQLAVLVPIGLGCQCNGHMVPHRILRVGSEGGVAKKEWREQMLVHPELVGKVCGAAVLSDWANKHFAVPCHAQDTSAGHVAT</sequence>
<proteinExistence type="predicted"/>
<keyword evidence="2" id="KW-1185">Reference proteome</keyword>
<accession>A0A6A0A5T4</accession>